<comment type="similarity">
    <text evidence="1">Belongs to the NipSnap family.</text>
</comment>
<reference evidence="4" key="1">
    <citation type="submission" date="2016-10" db="EMBL/GenBank/DDBJ databases">
        <authorList>
            <person name="Varghese N."/>
            <person name="Submissions S."/>
        </authorList>
    </citation>
    <scope>NUCLEOTIDE SEQUENCE [LARGE SCALE GENOMIC DNA]</scope>
    <source>
        <strain evidence="4">LMG 2223</strain>
    </source>
</reference>
<evidence type="ECO:0000259" key="2">
    <source>
        <dbReference type="Pfam" id="PF07978"/>
    </source>
</evidence>
<name>A0A1H2M8L5_9PSED</name>
<evidence type="ECO:0000313" key="3">
    <source>
        <dbReference type="EMBL" id="SDU89563.1"/>
    </source>
</evidence>
<dbReference type="Gene3D" id="3.30.70.100">
    <property type="match status" value="2"/>
</dbReference>
<dbReference type="Proteomes" id="UP000198600">
    <property type="component" value="Chromosome I"/>
</dbReference>
<evidence type="ECO:0000256" key="1">
    <source>
        <dbReference type="ARBA" id="ARBA00005291"/>
    </source>
</evidence>
<dbReference type="Pfam" id="PF07978">
    <property type="entry name" value="NIPSNAP"/>
    <property type="match status" value="2"/>
</dbReference>
<evidence type="ECO:0000313" key="4">
    <source>
        <dbReference type="Proteomes" id="UP000198600"/>
    </source>
</evidence>
<dbReference type="InterPro" id="IPR011008">
    <property type="entry name" value="Dimeric_a/b-barrel"/>
</dbReference>
<dbReference type="InterPro" id="IPR051557">
    <property type="entry name" value="NipSnap_domain"/>
</dbReference>
<proteinExistence type="inferred from homology"/>
<dbReference type="STRING" id="46679.SAMN05216202_1230"/>
<organism evidence="3 4">
    <name type="scientific">Pseudomonas mucidolens</name>
    <dbReference type="NCBI Taxonomy" id="46679"/>
    <lineage>
        <taxon>Bacteria</taxon>
        <taxon>Pseudomonadati</taxon>
        <taxon>Pseudomonadota</taxon>
        <taxon>Gammaproteobacteria</taxon>
        <taxon>Pseudomonadales</taxon>
        <taxon>Pseudomonadaceae</taxon>
        <taxon>Pseudomonas</taxon>
    </lineage>
</organism>
<dbReference type="OrthoDB" id="6182832at2"/>
<gene>
    <name evidence="3" type="ORF">SAMN05216202_1230</name>
</gene>
<dbReference type="PANTHER" id="PTHR21017:SF17">
    <property type="entry name" value="PROTEIN NIPSNAP"/>
    <property type="match status" value="1"/>
</dbReference>
<feature type="domain" description="NIPSNAP" evidence="2">
    <location>
        <begin position="4"/>
        <end position="73"/>
    </location>
</feature>
<dbReference type="RefSeq" id="WP_084377582.1">
    <property type="nucleotide sequence ID" value="NZ_LS483433.1"/>
</dbReference>
<sequence>MKLYELITFTVRVRTVATAMDCLEQRLAADDARVKLMGCWVSEIGPLNQIAVLRGFADEASRQAERERYLSSADAFGIEACMTDMRVENYTLFPFIQPLPAGHHGPFYELRIYDLVPSGLAPTLKGWEKAVGPRTGAQYSPVYAAFYATDGQLPRYLHIWPYASLEQRLDVRTRAVQDGVWPPENSGPQLRDMHSTIYLPASFSPLQ</sequence>
<protein>
    <submittedName>
        <fullName evidence="3">NIPSNAP protein</fullName>
    </submittedName>
</protein>
<dbReference type="EMBL" id="LT629802">
    <property type="protein sequence ID" value="SDU89563.1"/>
    <property type="molecule type" value="Genomic_DNA"/>
</dbReference>
<accession>A0A1H2M8L5</accession>
<dbReference type="PANTHER" id="PTHR21017">
    <property type="entry name" value="NIPSNAP-RELATED"/>
    <property type="match status" value="1"/>
</dbReference>
<dbReference type="SUPFAM" id="SSF54909">
    <property type="entry name" value="Dimeric alpha+beta barrel"/>
    <property type="match status" value="2"/>
</dbReference>
<dbReference type="InterPro" id="IPR012577">
    <property type="entry name" value="NIPSNAP"/>
</dbReference>
<feature type="domain" description="NIPSNAP" evidence="2">
    <location>
        <begin position="108"/>
        <end position="205"/>
    </location>
</feature>
<dbReference type="AlphaFoldDB" id="A0A1H2M8L5"/>
<keyword evidence="4" id="KW-1185">Reference proteome</keyword>